<dbReference type="PROSITE" id="PS50890">
    <property type="entry name" value="PUA"/>
    <property type="match status" value="1"/>
</dbReference>
<keyword evidence="3 5" id="KW-0418">Kinase</keyword>
<dbReference type="EMBL" id="JAGSPA010000004">
    <property type="protein sequence ID" value="MBV7257582.1"/>
    <property type="molecule type" value="Genomic_DNA"/>
</dbReference>
<comment type="pathway">
    <text evidence="5">Amino-acid biosynthesis; L-proline biosynthesis; L-glutamate 5-semialdehyde from L-glutamate: step 1/2.</text>
</comment>
<dbReference type="NCBIfam" id="TIGR01027">
    <property type="entry name" value="proB"/>
    <property type="match status" value="1"/>
</dbReference>
<keyword evidence="8" id="KW-1185">Reference proteome</keyword>
<feature type="binding site" evidence="5">
    <location>
        <position position="140"/>
    </location>
    <ligand>
        <name>substrate</name>
    </ligand>
</feature>
<feature type="binding site" evidence="5">
    <location>
        <position position="12"/>
    </location>
    <ligand>
        <name>ATP</name>
        <dbReference type="ChEBI" id="CHEBI:30616"/>
    </ligand>
</feature>
<sequence>MPDNIPDSLVVKLGSALLIDDRGDVRSTWLASLIDDVAALRAGGTHIIIVSSGAIALGARRLGLADGGRASLDDAQAAAAAGQIVLSGLYADLLSAKGLAAAQMLVTLGDLADRRRYLNASATLSRLLALGAVPIINENDSVATEEIRFGDNDRLAARIAQAAGAELVVLLSNVAGLYDGDPAQAGARRIGSVEQGADITAVLGPSTGPGSGGMAAKVEAGRIAAASGIALAIADGRGPNPLKQYLDSGTGTLFAPADAPAARKAWLLGHLDMRGSVTIDAGARDALSSGRSLLAAGITRIEGDFVRGDAIEVVGENGAKVARGLASYDADDMRRIAGRRTNEQAVLLGYTPRAAVVHRNDMVLL</sequence>
<dbReference type="InterPro" id="IPR011529">
    <property type="entry name" value="Glu_5kinase"/>
</dbReference>
<dbReference type="PIRSF" id="PIRSF000729">
    <property type="entry name" value="GK"/>
    <property type="match status" value="1"/>
</dbReference>
<proteinExistence type="inferred from homology"/>
<evidence type="ECO:0000256" key="3">
    <source>
        <dbReference type="ARBA" id="ARBA00022777"/>
    </source>
</evidence>
<dbReference type="SMART" id="SM00359">
    <property type="entry name" value="PUA"/>
    <property type="match status" value="1"/>
</dbReference>
<dbReference type="RefSeq" id="WP_218446423.1">
    <property type="nucleotide sequence ID" value="NZ_JAGSPA010000004.1"/>
</dbReference>
<comment type="caution">
    <text evidence="5">Lacks conserved residue(s) required for the propagation of feature annotation.</text>
</comment>
<comment type="catalytic activity">
    <reaction evidence="5">
        <text>L-glutamate + ATP = L-glutamyl 5-phosphate + ADP</text>
        <dbReference type="Rhea" id="RHEA:14877"/>
        <dbReference type="ChEBI" id="CHEBI:29985"/>
        <dbReference type="ChEBI" id="CHEBI:30616"/>
        <dbReference type="ChEBI" id="CHEBI:58274"/>
        <dbReference type="ChEBI" id="CHEBI:456216"/>
        <dbReference type="EC" id="2.7.2.11"/>
    </reaction>
</comment>
<feature type="binding site" evidence="5">
    <location>
        <position position="152"/>
    </location>
    <ligand>
        <name>substrate</name>
    </ligand>
</feature>
<dbReference type="Proteomes" id="UP000722336">
    <property type="component" value="Unassembled WGS sequence"/>
</dbReference>
<comment type="function">
    <text evidence="5">Catalyzes the transfer of a phosphate group to glutamate to form L-glutamate 5-phosphate.</text>
</comment>
<keyword evidence="5" id="KW-0641">Proline biosynthesis</keyword>
<evidence type="ECO:0000256" key="4">
    <source>
        <dbReference type="ARBA" id="ARBA00022840"/>
    </source>
</evidence>
<dbReference type="HAMAP" id="MF_00456">
    <property type="entry name" value="ProB"/>
    <property type="match status" value="1"/>
</dbReference>
<evidence type="ECO:0000256" key="2">
    <source>
        <dbReference type="ARBA" id="ARBA00022741"/>
    </source>
</evidence>
<dbReference type="PANTHER" id="PTHR43654">
    <property type="entry name" value="GLUTAMATE 5-KINASE"/>
    <property type="match status" value="1"/>
</dbReference>
<keyword evidence="1 5" id="KW-0808">Transferase</keyword>
<organism evidence="7 8">
    <name type="scientific">Pacificimonas pallii</name>
    <dbReference type="NCBI Taxonomy" id="2827236"/>
    <lineage>
        <taxon>Bacteria</taxon>
        <taxon>Pseudomonadati</taxon>
        <taxon>Pseudomonadota</taxon>
        <taxon>Alphaproteobacteria</taxon>
        <taxon>Sphingomonadales</taxon>
        <taxon>Sphingosinicellaceae</taxon>
        <taxon>Pacificimonas</taxon>
    </lineage>
</organism>
<comment type="subcellular location">
    <subcellularLocation>
        <location evidence="5">Cytoplasm</location>
    </subcellularLocation>
</comment>
<keyword evidence="5" id="KW-0028">Amino-acid biosynthesis</keyword>
<protein>
    <recommendedName>
        <fullName evidence="5">Glutamate 5-kinase</fullName>
        <ecNumber evidence="5">2.7.2.11</ecNumber>
    </recommendedName>
    <alternativeName>
        <fullName evidence="5">Gamma-glutamyl kinase</fullName>
        <shortName evidence="5">GK</shortName>
    </alternativeName>
</protein>
<reference evidence="7 8" key="1">
    <citation type="submission" date="2021-04" db="EMBL/GenBank/DDBJ databases">
        <authorList>
            <person name="Pira H."/>
            <person name="Risdian C."/>
            <person name="Wink J."/>
        </authorList>
    </citation>
    <scope>NUCLEOTIDE SEQUENCE [LARGE SCALE GENOMIC DNA]</scope>
    <source>
        <strain evidence="7 8">WHA3</strain>
    </source>
</reference>
<name>A0ABS6SI90_9SPHN</name>
<dbReference type="Pfam" id="PF00696">
    <property type="entry name" value="AA_kinase"/>
    <property type="match status" value="1"/>
</dbReference>
<dbReference type="PROSITE" id="PS00902">
    <property type="entry name" value="GLUTAMATE_5_KINASE"/>
    <property type="match status" value="1"/>
</dbReference>
<evidence type="ECO:0000256" key="1">
    <source>
        <dbReference type="ARBA" id="ARBA00022679"/>
    </source>
</evidence>
<evidence type="ECO:0000313" key="8">
    <source>
        <dbReference type="Proteomes" id="UP000722336"/>
    </source>
</evidence>
<dbReference type="InterPro" id="IPR001048">
    <property type="entry name" value="Asp/Glu/Uridylate_kinase"/>
</dbReference>
<evidence type="ECO:0000313" key="7">
    <source>
        <dbReference type="EMBL" id="MBV7257582.1"/>
    </source>
</evidence>
<dbReference type="InterPro" id="IPR002478">
    <property type="entry name" value="PUA"/>
</dbReference>
<dbReference type="InterPro" id="IPR005715">
    <property type="entry name" value="Glu_5kinase/COase_Synthase"/>
</dbReference>
<comment type="similarity">
    <text evidence="5">Belongs to the glutamate 5-kinase family.</text>
</comment>
<dbReference type="Pfam" id="PF01472">
    <property type="entry name" value="PUA"/>
    <property type="match status" value="1"/>
</dbReference>
<dbReference type="GO" id="GO:0004349">
    <property type="term" value="F:glutamate 5-kinase activity"/>
    <property type="evidence" value="ECO:0007669"/>
    <property type="project" value="UniProtKB-EC"/>
</dbReference>
<comment type="caution">
    <text evidence="7">The sequence shown here is derived from an EMBL/GenBank/DDBJ whole genome shotgun (WGS) entry which is preliminary data.</text>
</comment>
<keyword evidence="4 5" id="KW-0067">ATP-binding</keyword>
<gene>
    <name evidence="5" type="primary">proB</name>
    <name evidence="7" type="ORF">KCG44_12385</name>
</gene>
<dbReference type="InterPro" id="IPR019797">
    <property type="entry name" value="Glutamate_5-kinase_CS"/>
</dbReference>
<evidence type="ECO:0000256" key="5">
    <source>
        <dbReference type="HAMAP-Rule" id="MF_00456"/>
    </source>
</evidence>
<keyword evidence="2 5" id="KW-0547">Nucleotide-binding</keyword>
<dbReference type="EC" id="2.7.2.11" evidence="5"/>
<keyword evidence="5" id="KW-0963">Cytoplasm</keyword>
<feature type="binding site" evidence="5">
    <location>
        <position position="52"/>
    </location>
    <ligand>
        <name>substrate</name>
    </ligand>
</feature>
<dbReference type="PANTHER" id="PTHR43654:SF1">
    <property type="entry name" value="ISOPENTENYL PHOSPHATE KINASE"/>
    <property type="match status" value="1"/>
</dbReference>
<accession>A0ABS6SI90</accession>
<feature type="domain" description="PUA" evidence="6">
    <location>
        <begin position="275"/>
        <end position="357"/>
    </location>
</feature>
<dbReference type="CDD" id="cd21157">
    <property type="entry name" value="PUA_G5K"/>
    <property type="match status" value="1"/>
</dbReference>
<evidence type="ECO:0000259" key="6">
    <source>
        <dbReference type="SMART" id="SM00359"/>
    </source>
</evidence>